<dbReference type="KEGG" id="bcib:IM45_063"/>
<evidence type="ECO:0000256" key="2">
    <source>
        <dbReference type="ARBA" id="ARBA00010792"/>
    </source>
</evidence>
<evidence type="ECO:0000259" key="8">
    <source>
        <dbReference type="Pfam" id="PF09335"/>
    </source>
</evidence>
<evidence type="ECO:0000256" key="5">
    <source>
        <dbReference type="ARBA" id="ARBA00022989"/>
    </source>
</evidence>
<feature type="transmembrane region" description="Helical" evidence="7">
    <location>
        <begin position="46"/>
        <end position="68"/>
    </location>
</feature>
<feature type="transmembrane region" description="Helical" evidence="7">
    <location>
        <begin position="116"/>
        <end position="136"/>
    </location>
</feature>
<dbReference type="PANTHER" id="PTHR30353:SF11">
    <property type="entry name" value="INNER MEMBRANE PROTEIN YQJA"/>
    <property type="match status" value="1"/>
</dbReference>
<evidence type="ECO:0000313" key="9">
    <source>
        <dbReference type="EMBL" id="AIN46918.1"/>
    </source>
</evidence>
<feature type="transmembrane region" description="Helical" evidence="7">
    <location>
        <begin position="148"/>
        <end position="169"/>
    </location>
</feature>
<evidence type="ECO:0000256" key="4">
    <source>
        <dbReference type="ARBA" id="ARBA00022692"/>
    </source>
</evidence>
<protein>
    <submittedName>
        <fullName evidence="9">DedA family inner membrane protein YqjA</fullName>
    </submittedName>
</protein>
<evidence type="ECO:0000313" key="10">
    <source>
        <dbReference type="Proteomes" id="UP000067325"/>
    </source>
</evidence>
<evidence type="ECO:0000256" key="7">
    <source>
        <dbReference type="RuleBase" id="RU367016"/>
    </source>
</evidence>
<dbReference type="Proteomes" id="UP000067325">
    <property type="component" value="Chromosome"/>
</dbReference>
<keyword evidence="4 7" id="KW-0812">Transmembrane</keyword>
<keyword evidence="6 7" id="KW-0472">Membrane</keyword>
<keyword evidence="5 7" id="KW-1133">Transmembrane helix</keyword>
<dbReference type="eggNOG" id="COG0586">
    <property type="taxonomic scope" value="Bacteria"/>
</dbReference>
<gene>
    <name evidence="9" type="ORF">IM45_063</name>
</gene>
<dbReference type="AlphaFoldDB" id="A0A088N9W1"/>
<dbReference type="GO" id="GO:0005886">
    <property type="term" value="C:plasma membrane"/>
    <property type="evidence" value="ECO:0007669"/>
    <property type="project" value="UniProtKB-SubCell"/>
</dbReference>
<dbReference type="InterPro" id="IPR032816">
    <property type="entry name" value="VTT_dom"/>
</dbReference>
<accession>A0A088N9W1</accession>
<reference evidence="9 10" key="1">
    <citation type="journal article" date="2014" name="MBio">
        <title>Differential genome evolution between companion symbionts in an insect-bacterial symbiosis.</title>
        <authorList>
            <person name="Bennett G.M."/>
            <person name="McCutcheon J.P."/>
            <person name="MacDonald B.R."/>
            <person name="Romanovicz D."/>
            <person name="Moran N.A."/>
        </authorList>
    </citation>
    <scope>NUCLEOTIDE SEQUENCE [LARGE SCALE GENOMIC DNA]</scope>
    <source>
        <strain evidence="9 10">BGSS</strain>
    </source>
</reference>
<evidence type="ECO:0000256" key="6">
    <source>
        <dbReference type="ARBA" id="ARBA00023136"/>
    </source>
</evidence>
<dbReference type="Pfam" id="PF09335">
    <property type="entry name" value="VTT_dom"/>
    <property type="match status" value="1"/>
</dbReference>
<sequence length="225" mass="25419">MHALWQQDFKTLSDPNLVWTTYLLVFVILFLENGILPAAFLPGDSLLILIGVLIAKGTLTFPITLLLLTMAVSLGSWVSYLQGTWLENNRVVKNWLAHLPEQYHLRAHQMFHRHGLSALLVGRFIAFVRTLLPTIAGLSGLSSSRFQVFNWISAFIWVLLLTLLGFVLGQTKFFQHYEEELMLCLMLLPLTLLTIGLVSSLAIIWRGKELNLRIKDNAHEGSPPS</sequence>
<evidence type="ECO:0000256" key="1">
    <source>
        <dbReference type="ARBA" id="ARBA00004651"/>
    </source>
</evidence>
<organism evidence="9 10">
    <name type="scientific">Candidatus Palibaumannia cicadellinicola</name>
    <dbReference type="NCBI Taxonomy" id="186490"/>
    <lineage>
        <taxon>Bacteria</taxon>
        <taxon>Pseudomonadati</taxon>
        <taxon>Pseudomonadota</taxon>
        <taxon>Gammaproteobacteria</taxon>
        <taxon>Candidatus Palibaumannia</taxon>
    </lineage>
</organism>
<comment type="similarity">
    <text evidence="2 7">Belongs to the DedA family.</text>
</comment>
<dbReference type="PANTHER" id="PTHR30353">
    <property type="entry name" value="INNER MEMBRANE PROTEIN DEDA-RELATED"/>
    <property type="match status" value="1"/>
</dbReference>
<comment type="subcellular location">
    <subcellularLocation>
        <location evidence="1 7">Cell membrane</location>
        <topology evidence="1 7">Multi-pass membrane protein</topology>
    </subcellularLocation>
</comment>
<name>A0A088N9W1_9GAMM</name>
<dbReference type="InterPro" id="IPR032818">
    <property type="entry name" value="DedA-like"/>
</dbReference>
<feature type="transmembrane region" description="Helical" evidence="7">
    <location>
        <begin position="181"/>
        <end position="205"/>
    </location>
</feature>
<keyword evidence="3 7" id="KW-1003">Cell membrane</keyword>
<evidence type="ECO:0000256" key="3">
    <source>
        <dbReference type="ARBA" id="ARBA00022475"/>
    </source>
</evidence>
<feature type="domain" description="VTT" evidence="8">
    <location>
        <begin position="41"/>
        <end position="165"/>
    </location>
</feature>
<proteinExistence type="inferred from homology"/>
<dbReference type="EMBL" id="CP008985">
    <property type="protein sequence ID" value="AIN46918.1"/>
    <property type="molecule type" value="Genomic_DNA"/>
</dbReference>
<feature type="transmembrane region" description="Helical" evidence="7">
    <location>
        <begin position="21"/>
        <end position="40"/>
    </location>
</feature>